<dbReference type="STRING" id="490188.SAMN04488068_2381"/>
<proteinExistence type="inferred from homology"/>
<evidence type="ECO:0000313" key="2">
    <source>
        <dbReference type="EMBL" id="SHH06624.1"/>
    </source>
</evidence>
<sequence length="92" mass="10092">MNDRARDRVEMIRLALQLRFAPVSLTVDDESHLHAGHAGAASGRGHFRVQIVADAFKGMLLIHRHRAVYDALGGLMQTDIHAVSIQARAPGE</sequence>
<organism evidence="2 3">
    <name type="scientific">Hydrocarboniphaga daqingensis</name>
    <dbReference type="NCBI Taxonomy" id="490188"/>
    <lineage>
        <taxon>Bacteria</taxon>
        <taxon>Pseudomonadati</taxon>
        <taxon>Pseudomonadota</taxon>
        <taxon>Gammaproteobacteria</taxon>
        <taxon>Nevskiales</taxon>
        <taxon>Nevskiaceae</taxon>
        <taxon>Hydrocarboniphaga</taxon>
    </lineage>
</organism>
<reference evidence="2 3" key="1">
    <citation type="submission" date="2016-11" db="EMBL/GenBank/DDBJ databases">
        <authorList>
            <person name="Jaros S."/>
            <person name="Januszkiewicz K."/>
            <person name="Wedrychowicz H."/>
        </authorList>
    </citation>
    <scope>NUCLEOTIDE SEQUENCE [LARGE SCALE GENOMIC DNA]</scope>
    <source>
        <strain evidence="2 3">CGMCC 1.7049</strain>
    </source>
</reference>
<evidence type="ECO:0000256" key="1">
    <source>
        <dbReference type="RuleBase" id="RU003860"/>
    </source>
</evidence>
<dbReference type="InterPro" id="IPR036065">
    <property type="entry name" value="BolA-like_sf"/>
</dbReference>
<evidence type="ECO:0000313" key="3">
    <source>
        <dbReference type="Proteomes" id="UP000199758"/>
    </source>
</evidence>
<gene>
    <name evidence="2" type="ORF">SAMN04488068_2381</name>
</gene>
<dbReference type="AlphaFoldDB" id="A0A1M5PXU3"/>
<dbReference type="Gene3D" id="3.30.300.90">
    <property type="entry name" value="BolA-like"/>
    <property type="match status" value="1"/>
</dbReference>
<comment type="similarity">
    <text evidence="1">Belongs to the BolA/IbaG family.</text>
</comment>
<name>A0A1M5PXU3_9GAMM</name>
<dbReference type="PIRSF" id="PIRSF003113">
    <property type="entry name" value="BolA"/>
    <property type="match status" value="1"/>
</dbReference>
<dbReference type="InterPro" id="IPR002634">
    <property type="entry name" value="BolA"/>
</dbReference>
<keyword evidence="3" id="KW-1185">Reference proteome</keyword>
<dbReference type="Proteomes" id="UP000199758">
    <property type="component" value="Unassembled WGS sequence"/>
</dbReference>
<dbReference type="EMBL" id="FQWZ01000005">
    <property type="protein sequence ID" value="SHH06624.1"/>
    <property type="molecule type" value="Genomic_DNA"/>
</dbReference>
<dbReference type="PANTHER" id="PTHR46230">
    <property type="match status" value="1"/>
</dbReference>
<protein>
    <submittedName>
        <fullName evidence="2">BolA protein</fullName>
    </submittedName>
</protein>
<dbReference type="Pfam" id="PF01722">
    <property type="entry name" value="BolA"/>
    <property type="match status" value="1"/>
</dbReference>
<dbReference type="GO" id="GO:0016226">
    <property type="term" value="P:iron-sulfur cluster assembly"/>
    <property type="evidence" value="ECO:0007669"/>
    <property type="project" value="TreeGrafter"/>
</dbReference>
<dbReference type="SUPFAM" id="SSF82657">
    <property type="entry name" value="BolA-like"/>
    <property type="match status" value="1"/>
</dbReference>
<accession>A0A1M5PXU3</accession>
<dbReference type="PANTHER" id="PTHR46230:SF7">
    <property type="entry name" value="BOLA-LIKE PROTEIN 1"/>
    <property type="match status" value="1"/>
</dbReference>